<organism evidence="2 3">
    <name type="scientific">Plutella xylostella</name>
    <name type="common">Diamondback moth</name>
    <name type="synonym">Plutella maculipennis</name>
    <dbReference type="NCBI Taxonomy" id="51655"/>
    <lineage>
        <taxon>Eukaryota</taxon>
        <taxon>Metazoa</taxon>
        <taxon>Ecdysozoa</taxon>
        <taxon>Arthropoda</taxon>
        <taxon>Hexapoda</taxon>
        <taxon>Insecta</taxon>
        <taxon>Pterygota</taxon>
        <taxon>Neoptera</taxon>
        <taxon>Endopterygota</taxon>
        <taxon>Lepidoptera</taxon>
        <taxon>Glossata</taxon>
        <taxon>Ditrysia</taxon>
        <taxon>Yponomeutoidea</taxon>
        <taxon>Plutellidae</taxon>
        <taxon>Plutella</taxon>
    </lineage>
</organism>
<feature type="region of interest" description="Disordered" evidence="1">
    <location>
        <begin position="1"/>
        <end position="59"/>
    </location>
</feature>
<name>A0ABQ7PVV1_PLUXY</name>
<dbReference type="Proteomes" id="UP000823941">
    <property type="component" value="Chromosome 27"/>
</dbReference>
<keyword evidence="3" id="KW-1185">Reference proteome</keyword>
<comment type="caution">
    <text evidence="2">The sequence shown here is derived from an EMBL/GenBank/DDBJ whole genome shotgun (WGS) entry which is preliminary data.</text>
</comment>
<reference evidence="2 3" key="1">
    <citation type="submission" date="2021-06" db="EMBL/GenBank/DDBJ databases">
        <title>A haploid diamondback moth (Plutella xylostella L.) genome assembly resolves 31 chromosomes and identifies a diamide resistance mutation.</title>
        <authorList>
            <person name="Ward C.M."/>
            <person name="Perry K.D."/>
            <person name="Baker G."/>
            <person name="Powis K."/>
            <person name="Heckel D.G."/>
            <person name="Baxter S.W."/>
        </authorList>
    </citation>
    <scope>NUCLEOTIDE SEQUENCE [LARGE SCALE GENOMIC DNA]</scope>
    <source>
        <strain evidence="2 3">LV</strain>
        <tissue evidence="2">Single pupa</tissue>
    </source>
</reference>
<evidence type="ECO:0000313" key="3">
    <source>
        <dbReference type="Proteomes" id="UP000823941"/>
    </source>
</evidence>
<gene>
    <name evidence="2" type="ORF">JYU34_020059</name>
</gene>
<accession>A0ABQ7PVV1</accession>
<dbReference type="EMBL" id="JAHIBW010000027">
    <property type="protein sequence ID" value="KAG7297111.1"/>
    <property type="molecule type" value="Genomic_DNA"/>
</dbReference>
<sequence>MQRAAGRRGGAGRGARRRPQSSLGRRPARTCPGPALPMRKPRMPSARPACSRPSLARDC</sequence>
<evidence type="ECO:0000313" key="2">
    <source>
        <dbReference type="EMBL" id="KAG7297111.1"/>
    </source>
</evidence>
<evidence type="ECO:0000256" key="1">
    <source>
        <dbReference type="SAM" id="MobiDB-lite"/>
    </source>
</evidence>
<protein>
    <submittedName>
        <fullName evidence="2">Uncharacterized protein</fullName>
    </submittedName>
</protein>
<proteinExistence type="predicted"/>